<accession>A0A0C1Y5G1</accession>
<dbReference type="Gene3D" id="3.40.640.10">
    <property type="entry name" value="Type I PLP-dependent aspartate aminotransferase-like (Major domain)"/>
    <property type="match status" value="1"/>
</dbReference>
<dbReference type="Gene3D" id="3.90.1150.10">
    <property type="entry name" value="Aspartate Aminotransferase, domain 1"/>
    <property type="match status" value="1"/>
</dbReference>
<dbReference type="InterPro" id="IPR015424">
    <property type="entry name" value="PyrdxlP-dep_Trfase"/>
</dbReference>
<reference evidence="2" key="2">
    <citation type="journal article" date="2015" name="Genome Announc.">
        <title>Draft Genome Sequence of Filamentous Marine Cyanobacterium Lyngbya confervoides Strain BDU141951.</title>
        <authorList>
            <person name="Chandrababunaidu M.M."/>
            <person name="Sen D."/>
            <person name="Tripathy S."/>
        </authorList>
    </citation>
    <scope>NUCLEOTIDE SEQUENCE</scope>
    <source>
        <strain evidence="2">BDU141951</strain>
    </source>
</reference>
<proteinExistence type="predicted"/>
<dbReference type="NCBIfam" id="TIGR01976">
    <property type="entry name" value="am_tr_V_VC1184"/>
    <property type="match status" value="1"/>
</dbReference>
<feature type="domain" description="Aminotransferase class V" evidence="1">
    <location>
        <begin position="30"/>
        <end position="411"/>
    </location>
</feature>
<dbReference type="SUPFAM" id="SSF53383">
    <property type="entry name" value="PLP-dependent transferases"/>
    <property type="match status" value="1"/>
</dbReference>
<name>A0A0C1Y5G1_9CYAN</name>
<dbReference type="PANTHER" id="PTHR43586:SF21">
    <property type="entry name" value="PYRIDOXAL PHOSPHATE (PLP)-DEPENDENT ASPARTATE AMINOTRANSFERASE SUPERFAMILY"/>
    <property type="match status" value="1"/>
</dbReference>
<sequence>MPHPFVTAPTTLDLDFVRSHFPALDQGWTFFDNAGGSQILRPVVERITEFLYHSNVQLGASYEVSQVASDRVNQGTAAIAQLINAPEPDTVVLGPSASALFRMLAHCLGQTLQPGDEIIVTNSDHEANITPWMELQRQGIIVKIWPVDAASLELRLADLTALLTPRTRLVAVTHTSNVLGTINPIRAIADCVHAHGALICVDGVAFAPHRQVDVQALDVDFYAFSLYKVYGPHLAMLYGKREHLLALPSYNHFFIEPTAIPYKFQPGGTSYELSYGLTAIPEYLQAIARHHAQEAIPQTPFAQMQQAFDLIQQHEAALSDRLLSFLRAKSNVRIIGCPEADATRRVPTISFVVDGIASDTLPPRLDPHQIGIRYGHFYALRLIEDLGLMPQNGVVRVSMVHYNTLEECDRLIALLDDLF</sequence>
<reference evidence="2" key="1">
    <citation type="submission" date="2014-11" db="EMBL/GenBank/DDBJ databases">
        <authorList>
            <person name="Malar M.C."/>
            <person name="Sen D."/>
            <person name="Tripathy S."/>
        </authorList>
    </citation>
    <scope>NUCLEOTIDE SEQUENCE</scope>
    <source>
        <strain evidence="2">BDU141951</strain>
    </source>
</reference>
<gene>
    <name evidence="2" type="ORF">QQ91_016285</name>
</gene>
<dbReference type="EMBL" id="JTHE02000003">
    <property type="protein sequence ID" value="NEV68671.1"/>
    <property type="molecule type" value="Genomic_DNA"/>
</dbReference>
<dbReference type="InterPro" id="IPR000192">
    <property type="entry name" value="Aminotrans_V_dom"/>
</dbReference>
<dbReference type="AlphaFoldDB" id="A0A0C1Y5G1"/>
<dbReference type="InterPro" id="IPR015421">
    <property type="entry name" value="PyrdxlP-dep_Trfase_major"/>
</dbReference>
<dbReference type="InterPro" id="IPR011340">
    <property type="entry name" value="Cys_dSase-rel"/>
</dbReference>
<organism evidence="2">
    <name type="scientific">Lyngbya confervoides BDU141951</name>
    <dbReference type="NCBI Taxonomy" id="1574623"/>
    <lineage>
        <taxon>Bacteria</taxon>
        <taxon>Bacillati</taxon>
        <taxon>Cyanobacteriota</taxon>
        <taxon>Cyanophyceae</taxon>
        <taxon>Oscillatoriophycideae</taxon>
        <taxon>Oscillatoriales</taxon>
        <taxon>Microcoleaceae</taxon>
        <taxon>Lyngbya</taxon>
    </lineage>
</organism>
<reference evidence="2" key="3">
    <citation type="submission" date="2020-02" db="EMBL/GenBank/DDBJ databases">
        <authorList>
            <person name="Sarangi A.N."/>
            <person name="Ghosh S."/>
            <person name="Mukherjee M."/>
            <person name="Tripathy S."/>
        </authorList>
    </citation>
    <scope>NUCLEOTIDE SEQUENCE</scope>
    <source>
        <strain evidence="2">BDU141951</strain>
    </source>
</reference>
<dbReference type="PANTHER" id="PTHR43586">
    <property type="entry name" value="CYSTEINE DESULFURASE"/>
    <property type="match status" value="1"/>
</dbReference>
<evidence type="ECO:0000259" key="1">
    <source>
        <dbReference type="Pfam" id="PF00266"/>
    </source>
</evidence>
<dbReference type="Pfam" id="PF00266">
    <property type="entry name" value="Aminotran_5"/>
    <property type="match status" value="1"/>
</dbReference>
<protein>
    <submittedName>
        <fullName evidence="2">Cysteine desulfurase-like protein</fullName>
    </submittedName>
</protein>
<evidence type="ECO:0000313" key="2">
    <source>
        <dbReference type="EMBL" id="NEV68671.1"/>
    </source>
</evidence>
<dbReference type="InterPro" id="IPR015422">
    <property type="entry name" value="PyrdxlP-dep_Trfase_small"/>
</dbReference>
<comment type="caution">
    <text evidence="2">The sequence shown here is derived from an EMBL/GenBank/DDBJ whole genome shotgun (WGS) entry which is preliminary data.</text>
</comment>